<dbReference type="Proteomes" id="UP000250043">
    <property type="component" value="Unassembled WGS sequence"/>
</dbReference>
<feature type="domain" description="Fungal-type protein kinase" evidence="2">
    <location>
        <begin position="133"/>
        <end position="236"/>
    </location>
</feature>
<dbReference type="PANTHER" id="PTHR38248:SF2">
    <property type="entry name" value="FUNK1 11"/>
    <property type="match status" value="1"/>
</dbReference>
<dbReference type="PANTHER" id="PTHR38248">
    <property type="entry name" value="FUNK1 6"/>
    <property type="match status" value="1"/>
</dbReference>
<name>A0A8E2AND2_9APHY</name>
<organism evidence="3 4">
    <name type="scientific">Obba rivulosa</name>
    <dbReference type="NCBI Taxonomy" id="1052685"/>
    <lineage>
        <taxon>Eukaryota</taxon>
        <taxon>Fungi</taxon>
        <taxon>Dikarya</taxon>
        <taxon>Basidiomycota</taxon>
        <taxon>Agaricomycotina</taxon>
        <taxon>Agaricomycetes</taxon>
        <taxon>Polyporales</taxon>
        <taxon>Gelatoporiaceae</taxon>
        <taxon>Obba</taxon>
    </lineage>
</organism>
<dbReference type="InterPro" id="IPR011009">
    <property type="entry name" value="Kinase-like_dom_sf"/>
</dbReference>
<feature type="compositionally biased region" description="Basic and acidic residues" evidence="1">
    <location>
        <begin position="268"/>
        <end position="291"/>
    </location>
</feature>
<dbReference type="SUPFAM" id="SSF56112">
    <property type="entry name" value="Protein kinase-like (PK-like)"/>
    <property type="match status" value="1"/>
</dbReference>
<dbReference type="EMBL" id="KV722617">
    <property type="protein sequence ID" value="OCH84989.1"/>
    <property type="molecule type" value="Genomic_DNA"/>
</dbReference>
<keyword evidence="4" id="KW-1185">Reference proteome</keyword>
<accession>A0A8E2AND2</accession>
<protein>
    <recommendedName>
        <fullName evidence="2">Fungal-type protein kinase domain-containing protein</fullName>
    </recommendedName>
</protein>
<evidence type="ECO:0000256" key="1">
    <source>
        <dbReference type="SAM" id="MobiDB-lite"/>
    </source>
</evidence>
<feature type="region of interest" description="Disordered" evidence="1">
    <location>
        <begin position="242"/>
        <end position="291"/>
    </location>
</feature>
<evidence type="ECO:0000313" key="3">
    <source>
        <dbReference type="EMBL" id="OCH84989.1"/>
    </source>
</evidence>
<reference evidence="3 4" key="1">
    <citation type="submission" date="2016-07" db="EMBL/GenBank/DDBJ databases">
        <title>Draft genome of the white-rot fungus Obba rivulosa 3A-2.</title>
        <authorList>
            <consortium name="DOE Joint Genome Institute"/>
            <person name="Miettinen O."/>
            <person name="Riley R."/>
            <person name="Acob R."/>
            <person name="Barry K."/>
            <person name="Cullen D."/>
            <person name="De Vries R."/>
            <person name="Hainaut M."/>
            <person name="Hatakka A."/>
            <person name="Henrissat B."/>
            <person name="Hilden K."/>
            <person name="Kuo R."/>
            <person name="Labutti K."/>
            <person name="Lipzen A."/>
            <person name="Makela M.R."/>
            <person name="Sandor L."/>
            <person name="Spatafora J.W."/>
            <person name="Grigoriev I.V."/>
            <person name="Hibbett D.S."/>
        </authorList>
    </citation>
    <scope>NUCLEOTIDE SEQUENCE [LARGE SCALE GENOMIC DNA]</scope>
    <source>
        <strain evidence="3 4">3A-2</strain>
    </source>
</reference>
<feature type="compositionally biased region" description="Basic and acidic residues" evidence="1">
    <location>
        <begin position="124"/>
        <end position="134"/>
    </location>
</feature>
<proteinExistence type="predicted"/>
<gene>
    <name evidence="3" type="ORF">OBBRIDRAFT_798631</name>
</gene>
<dbReference type="Gene3D" id="1.10.510.10">
    <property type="entry name" value="Transferase(Phosphotransferase) domain 1"/>
    <property type="match status" value="1"/>
</dbReference>
<feature type="domain" description="Fungal-type protein kinase" evidence="2">
    <location>
        <begin position="291"/>
        <end position="331"/>
    </location>
</feature>
<sequence>MQLILYHNVRKLPSRSTLPSPREDLWDPEIDHPNTEKSQQLFTTDLHFLNSSLFSQATMVWVALKENGPDVDGGKDDDLYAIKDVWRHFVHPDKTENLKHPSNLYSDSPDGSFGLPECFTGSDHGTREQERLEEGGPENVSPFTHHHTMSATIGGLRERSHMRFATKYVGKTIDSFKSTKELIQAMHDAILAHQQALEAGILHRDVSVRSVLIVDKSQGTKCGGLLSDFEYPSFMSPLTVMDDDMGGGREASTSHDDDNNGGDSYFDGEDKDRGDISSDGNREDEGAIEQKFKKRPGTPYFVAIEILEESEGVEHGAHHDLESFYWVLIWAVLRHTDHTHPHANSAYGQLFFPGNDYACVNTKHGWIQRNAYKLSIRGNTPLTELLREWTARCADQNVPEQYQSVKERVLLTHDMVLGMLRRALARGGWPKHDGARPFVPPRR</sequence>
<evidence type="ECO:0000259" key="2">
    <source>
        <dbReference type="Pfam" id="PF17667"/>
    </source>
</evidence>
<dbReference type="InterPro" id="IPR040976">
    <property type="entry name" value="Pkinase_fungal"/>
</dbReference>
<evidence type="ECO:0000313" key="4">
    <source>
        <dbReference type="Proteomes" id="UP000250043"/>
    </source>
</evidence>
<dbReference type="OrthoDB" id="3270165at2759"/>
<dbReference type="Pfam" id="PF17667">
    <property type="entry name" value="Pkinase_fungal"/>
    <property type="match status" value="2"/>
</dbReference>
<dbReference type="AlphaFoldDB" id="A0A8E2AND2"/>
<feature type="region of interest" description="Disordered" evidence="1">
    <location>
        <begin position="118"/>
        <end position="145"/>
    </location>
</feature>